<sequence>MNSNQSFLTSPLYIQISMDSLRKCSKMEGIMWKHGNLVAPIPFMVISNVSPTVFLVQTETLIFSLIHTTLPKSQTKYMHCSASMRRLFASPEASNCSCNSLCLNTQTLTKAPEVVEGGRRSAAFGFQQGSLKLYEVVARERDCLKAILHRIYGKFMVPRSYIRKSINNIFYRFVFETEKYSGIATNSQKEVIFLGELELINMVEFQRVMVPLFWRIGCCIKSLHFQALNPFHVIHSAVGLKDRILILRKNSNPDDCIWFLEVDITFVRQQQEKKKLGTEVVAWSKGVIGNAEKLVVISGPSGVVKEH</sequence>
<dbReference type="Proteomes" id="UP001374584">
    <property type="component" value="Unassembled WGS sequence"/>
</dbReference>
<dbReference type="GO" id="GO:0007165">
    <property type="term" value="P:signal transduction"/>
    <property type="evidence" value="ECO:0007669"/>
    <property type="project" value="InterPro"/>
</dbReference>
<dbReference type="SUPFAM" id="SSF48371">
    <property type="entry name" value="ARM repeat"/>
    <property type="match status" value="1"/>
</dbReference>
<dbReference type="GO" id="GO:0019888">
    <property type="term" value="F:protein phosphatase regulator activity"/>
    <property type="evidence" value="ECO:0007669"/>
    <property type="project" value="InterPro"/>
</dbReference>
<reference evidence="1 2" key="1">
    <citation type="submission" date="2024-01" db="EMBL/GenBank/DDBJ databases">
        <title>The genomes of 5 underutilized Papilionoideae crops provide insights into root nodulation and disease resistanc.</title>
        <authorList>
            <person name="Jiang F."/>
        </authorList>
    </citation>
    <scope>NUCLEOTIDE SEQUENCE [LARGE SCALE GENOMIC DNA]</scope>
    <source>
        <strain evidence="1">JINMINGXINNONG_FW02</strain>
        <tissue evidence="1">Leaves</tissue>
    </source>
</reference>
<evidence type="ECO:0000313" key="1">
    <source>
        <dbReference type="EMBL" id="KAK7348817.1"/>
    </source>
</evidence>
<dbReference type="InterPro" id="IPR011989">
    <property type="entry name" value="ARM-like"/>
</dbReference>
<dbReference type="PANTHER" id="PTHR10257:SF59">
    <property type="entry name" value="SERINE_THREONINE PROTEIN PHOSPHATASE 2A 57 KDA REGULATORY SUBUNIT B' KAPPA ISOFORM"/>
    <property type="match status" value="1"/>
</dbReference>
<dbReference type="EMBL" id="JAYMYR010000008">
    <property type="protein sequence ID" value="KAK7348817.1"/>
    <property type="molecule type" value="Genomic_DNA"/>
</dbReference>
<dbReference type="Pfam" id="PF01603">
    <property type="entry name" value="B56"/>
    <property type="match status" value="2"/>
</dbReference>
<dbReference type="InterPro" id="IPR016024">
    <property type="entry name" value="ARM-type_fold"/>
</dbReference>
<name>A0AAN9MBC1_PHACN</name>
<comment type="caution">
    <text evidence="1">The sequence shown here is derived from an EMBL/GenBank/DDBJ whole genome shotgun (WGS) entry which is preliminary data.</text>
</comment>
<accession>A0AAN9MBC1</accession>
<protein>
    <submittedName>
        <fullName evidence="1">Uncharacterized protein</fullName>
    </submittedName>
</protein>
<evidence type="ECO:0000313" key="2">
    <source>
        <dbReference type="Proteomes" id="UP001374584"/>
    </source>
</evidence>
<organism evidence="1 2">
    <name type="scientific">Phaseolus coccineus</name>
    <name type="common">Scarlet runner bean</name>
    <name type="synonym">Phaseolus multiflorus</name>
    <dbReference type="NCBI Taxonomy" id="3886"/>
    <lineage>
        <taxon>Eukaryota</taxon>
        <taxon>Viridiplantae</taxon>
        <taxon>Streptophyta</taxon>
        <taxon>Embryophyta</taxon>
        <taxon>Tracheophyta</taxon>
        <taxon>Spermatophyta</taxon>
        <taxon>Magnoliopsida</taxon>
        <taxon>eudicotyledons</taxon>
        <taxon>Gunneridae</taxon>
        <taxon>Pentapetalae</taxon>
        <taxon>rosids</taxon>
        <taxon>fabids</taxon>
        <taxon>Fabales</taxon>
        <taxon>Fabaceae</taxon>
        <taxon>Papilionoideae</taxon>
        <taxon>50 kb inversion clade</taxon>
        <taxon>NPAAA clade</taxon>
        <taxon>indigoferoid/millettioid clade</taxon>
        <taxon>Phaseoleae</taxon>
        <taxon>Phaseolus</taxon>
    </lineage>
</organism>
<dbReference type="PANTHER" id="PTHR10257">
    <property type="entry name" value="SERINE/THREONINE PROTEIN PHOSPHATASE 2A PP2A REGULATORY SUBUNIT B"/>
    <property type="match status" value="1"/>
</dbReference>
<dbReference type="GO" id="GO:0000159">
    <property type="term" value="C:protein phosphatase type 2A complex"/>
    <property type="evidence" value="ECO:0007669"/>
    <property type="project" value="InterPro"/>
</dbReference>
<dbReference type="AlphaFoldDB" id="A0AAN9MBC1"/>
<gene>
    <name evidence="1" type="ORF">VNO80_23520</name>
</gene>
<keyword evidence="2" id="KW-1185">Reference proteome</keyword>
<proteinExistence type="predicted"/>
<dbReference type="InterPro" id="IPR002554">
    <property type="entry name" value="PP2A_B56"/>
</dbReference>
<dbReference type="Gene3D" id="1.25.10.10">
    <property type="entry name" value="Leucine-rich Repeat Variant"/>
    <property type="match status" value="2"/>
</dbReference>